<protein>
    <submittedName>
        <fullName evidence="1">Uncharacterized protein</fullName>
    </submittedName>
</protein>
<accession>A0ACB8M2Y3</accession>
<dbReference type="Proteomes" id="UP000829398">
    <property type="component" value="Chromosome 3"/>
</dbReference>
<comment type="caution">
    <text evidence="1">The sequence shown here is derived from an EMBL/GenBank/DDBJ whole genome shotgun (WGS) entry which is preliminary data.</text>
</comment>
<proteinExistence type="predicted"/>
<organism evidence="1 2">
    <name type="scientific">Citrus sinensis</name>
    <name type="common">Sweet orange</name>
    <name type="synonym">Citrus aurantium var. sinensis</name>
    <dbReference type="NCBI Taxonomy" id="2711"/>
    <lineage>
        <taxon>Eukaryota</taxon>
        <taxon>Viridiplantae</taxon>
        <taxon>Streptophyta</taxon>
        <taxon>Embryophyta</taxon>
        <taxon>Tracheophyta</taxon>
        <taxon>Spermatophyta</taxon>
        <taxon>Magnoliopsida</taxon>
        <taxon>eudicotyledons</taxon>
        <taxon>Gunneridae</taxon>
        <taxon>Pentapetalae</taxon>
        <taxon>rosids</taxon>
        <taxon>malvids</taxon>
        <taxon>Sapindales</taxon>
        <taxon>Rutaceae</taxon>
        <taxon>Aurantioideae</taxon>
        <taxon>Citrus</taxon>
    </lineage>
</organism>
<gene>
    <name evidence="1" type="ORF">KPL71_007847</name>
</gene>
<sequence>MLLFPPRHESPQPNGTSRTGGNMSRSETNTDQSHIPSWHRRVYAGKTTGVSDLFLVNAGLVRKRRVIPTPVVRAAVDIINVGERLWSVQGRADFRINILAPSVGSWIKSYHRIRNYRRNSERLDMDVTRKDALREDNEAGETITLREIANEARERVMQDRLERMERQMETLTTVLYELRDERRRDCETPVGRDVVGAEPSLRRRRVEEIPPLADQPNGVHPHRSTSRVPGERVDEGRDQLLPGRVLEVNSRGASADEEELRQRLHNAELERDQIAAQNGQRCRKFFRRKPSDAQVSYRLIAPGRGDLLELIAPGRGGLLHFIASGRCDLLKLIAPGRGDLLHLIAPGRCDLLKLIAPGRGDLLKLIPHGHLLKLTPPGQGDLFNLIVLGRAAGRSPRIFSDYEQNIHEHIIFKLTINKHLKLQRMVRGAGSFSGVNPPTLKSVIGLYSWLSPGRGDLLKLIPPGRGDLVKLIAHGRGDLLELIAPGRGDLLELIAPGRGGLLHLIASGRCDLLKLIAPGRGDLLHLIAPGRCDLLKLIAPGRGDLLKLIPHGHLLKLTPPGQGDLLNLIVLGRGDLLKLIPPSQGDLLNHLLTFTWRRSWSLYLIPQTAVA</sequence>
<evidence type="ECO:0000313" key="1">
    <source>
        <dbReference type="EMBL" id="KAH9779809.1"/>
    </source>
</evidence>
<name>A0ACB8M2Y3_CITSI</name>
<dbReference type="EMBL" id="CM039172">
    <property type="protein sequence ID" value="KAH9779809.1"/>
    <property type="molecule type" value="Genomic_DNA"/>
</dbReference>
<evidence type="ECO:0000313" key="2">
    <source>
        <dbReference type="Proteomes" id="UP000829398"/>
    </source>
</evidence>
<reference evidence="2" key="1">
    <citation type="journal article" date="2023" name="Hortic. Res.">
        <title>A chromosome-level phased genome enabling allele-level studies in sweet orange: a case study on citrus Huanglongbing tolerance.</title>
        <authorList>
            <person name="Wu B."/>
            <person name="Yu Q."/>
            <person name="Deng Z."/>
            <person name="Duan Y."/>
            <person name="Luo F."/>
            <person name="Gmitter F. Jr."/>
        </authorList>
    </citation>
    <scope>NUCLEOTIDE SEQUENCE [LARGE SCALE GENOMIC DNA]</scope>
    <source>
        <strain evidence="2">cv. Valencia</strain>
    </source>
</reference>
<keyword evidence="2" id="KW-1185">Reference proteome</keyword>